<evidence type="ECO:0000313" key="2">
    <source>
        <dbReference type="Proteomes" id="UP000234748"/>
    </source>
</evidence>
<evidence type="ECO:0000313" key="1">
    <source>
        <dbReference type="EMBL" id="PLT28469.1"/>
    </source>
</evidence>
<gene>
    <name evidence="1" type="ORF">CUU66_18370</name>
</gene>
<dbReference type="AlphaFoldDB" id="A0A2N5M278"/>
<protein>
    <submittedName>
        <fullName evidence="1">Uncharacterized protein</fullName>
    </submittedName>
</protein>
<dbReference type="Proteomes" id="UP000234748">
    <property type="component" value="Unassembled WGS sequence"/>
</dbReference>
<accession>A0A2N5M278</accession>
<dbReference type="EMBL" id="PGUY01000060">
    <property type="protein sequence ID" value="PLT28469.1"/>
    <property type="molecule type" value="Genomic_DNA"/>
</dbReference>
<proteinExistence type="predicted"/>
<comment type="caution">
    <text evidence="1">The sequence shown here is derived from an EMBL/GenBank/DDBJ whole genome shotgun (WGS) entry which is preliminary data.</text>
</comment>
<organism evidence="1 2">
    <name type="scientific">Peribacillus deserti</name>
    <dbReference type="NCBI Taxonomy" id="673318"/>
    <lineage>
        <taxon>Bacteria</taxon>
        <taxon>Bacillati</taxon>
        <taxon>Bacillota</taxon>
        <taxon>Bacilli</taxon>
        <taxon>Bacillales</taxon>
        <taxon>Bacillaceae</taxon>
        <taxon>Peribacillus</taxon>
    </lineage>
</organism>
<name>A0A2N5M278_9BACI</name>
<keyword evidence="2" id="KW-1185">Reference proteome</keyword>
<sequence>MIPVKFNLLFHKNSFVEVYLVKKEDELFTCGTKLWKGKKLSVSVGDDAESVFNKSLHHLFIEEEIG</sequence>
<reference evidence="1 2" key="1">
    <citation type="submission" date="2017-11" db="EMBL/GenBank/DDBJ databases">
        <title>Comparitive Functional Genomics of Dry Heat Resistant strains isolated from the Viking Spacecraft.</title>
        <authorList>
            <person name="Seuylemezian A."/>
            <person name="Cooper K."/>
            <person name="Vaishampayan P."/>
        </authorList>
    </citation>
    <scope>NUCLEOTIDE SEQUENCE [LARGE SCALE GENOMIC DNA]</scope>
    <source>
        <strain evidence="1 2">V1-29</strain>
    </source>
</reference>